<proteinExistence type="inferred from homology"/>
<comment type="similarity">
    <text evidence="1">Belongs to the phD/YefM antitoxin family.</text>
</comment>
<dbReference type="AlphaFoldDB" id="A0A1U7IPZ1"/>
<dbReference type="Proteomes" id="UP000185860">
    <property type="component" value="Unassembled WGS sequence"/>
</dbReference>
<evidence type="ECO:0000256" key="1">
    <source>
        <dbReference type="ARBA" id="ARBA00009981"/>
    </source>
</evidence>
<dbReference type="InterPro" id="IPR036165">
    <property type="entry name" value="YefM-like_sf"/>
</dbReference>
<dbReference type="Gene3D" id="1.10.1220.170">
    <property type="match status" value="1"/>
</dbReference>
<gene>
    <name evidence="2" type="ORF">NIES2119_06545</name>
</gene>
<evidence type="ECO:0000313" key="3">
    <source>
        <dbReference type="Proteomes" id="UP000185860"/>
    </source>
</evidence>
<dbReference type="STRING" id="454136.NIES2119_06545"/>
<evidence type="ECO:0008006" key="4">
    <source>
        <dbReference type="Google" id="ProtNLM"/>
    </source>
</evidence>
<dbReference type="EMBL" id="MRCE01000005">
    <property type="protein sequence ID" value="OKH39394.1"/>
    <property type="molecule type" value="Genomic_DNA"/>
</dbReference>
<dbReference type="OrthoDB" id="574553at2"/>
<dbReference type="SUPFAM" id="SSF143120">
    <property type="entry name" value="YefM-like"/>
    <property type="match status" value="1"/>
</dbReference>
<sequence length="76" mass="8700">MNNTDIRNQAKEYVEQLSAEKLLVAVDFLAYLLERDSNEATEELLRIPGFQETFAKAKKDIAAGKVIPVDQLKRKY</sequence>
<protein>
    <recommendedName>
        <fullName evidence="4">DUF2281 domain-containing protein</fullName>
    </recommendedName>
</protein>
<comment type="caution">
    <text evidence="2">The sequence shown here is derived from an EMBL/GenBank/DDBJ whole genome shotgun (WGS) entry which is preliminary data.</text>
</comment>
<organism evidence="2 3">
    <name type="scientific">[Phormidium ambiguum] IAM M-71</name>
    <dbReference type="NCBI Taxonomy" id="454136"/>
    <lineage>
        <taxon>Bacteria</taxon>
        <taxon>Bacillati</taxon>
        <taxon>Cyanobacteriota</taxon>
        <taxon>Cyanophyceae</taxon>
        <taxon>Oscillatoriophycideae</taxon>
        <taxon>Aerosakkonematales</taxon>
        <taxon>Aerosakkonemataceae</taxon>
        <taxon>Floridanema</taxon>
    </lineage>
</organism>
<name>A0A1U7IPZ1_9CYAN</name>
<evidence type="ECO:0000313" key="2">
    <source>
        <dbReference type="EMBL" id="OKH39394.1"/>
    </source>
</evidence>
<accession>A0A1U7IPZ1</accession>
<dbReference type="RefSeq" id="WP_073592649.1">
    <property type="nucleotide sequence ID" value="NZ_MRCE01000005.1"/>
</dbReference>
<reference evidence="2 3" key="1">
    <citation type="submission" date="2016-11" db="EMBL/GenBank/DDBJ databases">
        <title>Draft Genome Sequences of Nine Cyanobacterial Strains from Diverse Habitats.</title>
        <authorList>
            <person name="Zhu T."/>
            <person name="Hou S."/>
            <person name="Lu X."/>
            <person name="Hess W.R."/>
        </authorList>
    </citation>
    <scope>NUCLEOTIDE SEQUENCE [LARGE SCALE GENOMIC DNA]</scope>
    <source>
        <strain evidence="2 3">IAM M-71</strain>
    </source>
</reference>